<accession>A0A8J7GCG4</accession>
<evidence type="ECO:0000313" key="4">
    <source>
        <dbReference type="Proteomes" id="UP000622552"/>
    </source>
</evidence>
<gene>
    <name evidence="3" type="ORF">IW245_001265</name>
</gene>
<keyword evidence="4" id="KW-1185">Reference proteome</keyword>
<dbReference type="EMBL" id="JADOUF010000001">
    <property type="protein sequence ID" value="MBG6135071.1"/>
    <property type="molecule type" value="Genomic_DNA"/>
</dbReference>
<feature type="transmembrane region" description="Helical" evidence="2">
    <location>
        <begin position="104"/>
        <end position="121"/>
    </location>
</feature>
<dbReference type="Proteomes" id="UP000622552">
    <property type="component" value="Unassembled WGS sequence"/>
</dbReference>
<keyword evidence="2" id="KW-0812">Transmembrane</keyword>
<keyword evidence="2" id="KW-1133">Transmembrane helix</keyword>
<feature type="region of interest" description="Disordered" evidence="1">
    <location>
        <begin position="1"/>
        <end position="94"/>
    </location>
</feature>
<evidence type="ECO:0000256" key="1">
    <source>
        <dbReference type="SAM" id="MobiDB-lite"/>
    </source>
</evidence>
<keyword evidence="2" id="KW-0472">Membrane</keyword>
<organism evidence="3 4">
    <name type="scientific">Longispora fulva</name>
    <dbReference type="NCBI Taxonomy" id="619741"/>
    <lineage>
        <taxon>Bacteria</taxon>
        <taxon>Bacillati</taxon>
        <taxon>Actinomycetota</taxon>
        <taxon>Actinomycetes</taxon>
        <taxon>Micromonosporales</taxon>
        <taxon>Micromonosporaceae</taxon>
        <taxon>Longispora</taxon>
    </lineage>
</organism>
<comment type="caution">
    <text evidence="3">The sequence shown here is derived from an EMBL/GenBank/DDBJ whole genome shotgun (WGS) entry which is preliminary data.</text>
</comment>
<reference evidence="3" key="1">
    <citation type="submission" date="2020-11" db="EMBL/GenBank/DDBJ databases">
        <title>Sequencing the genomes of 1000 actinobacteria strains.</title>
        <authorList>
            <person name="Klenk H.-P."/>
        </authorList>
    </citation>
    <scope>NUCLEOTIDE SEQUENCE</scope>
    <source>
        <strain evidence="3">DSM 45356</strain>
    </source>
</reference>
<feature type="compositionally biased region" description="Basic and acidic residues" evidence="1">
    <location>
        <begin position="63"/>
        <end position="86"/>
    </location>
</feature>
<feature type="transmembrane region" description="Helical" evidence="2">
    <location>
        <begin position="127"/>
        <end position="145"/>
    </location>
</feature>
<dbReference type="AlphaFoldDB" id="A0A8J7GCG4"/>
<protein>
    <submittedName>
        <fullName evidence="3">Uncharacterized protein</fullName>
    </submittedName>
</protein>
<dbReference type="RefSeq" id="WP_197002231.1">
    <property type="nucleotide sequence ID" value="NZ_BONS01000004.1"/>
</dbReference>
<proteinExistence type="predicted"/>
<evidence type="ECO:0000313" key="3">
    <source>
        <dbReference type="EMBL" id="MBG6135071.1"/>
    </source>
</evidence>
<feature type="transmembrane region" description="Helical" evidence="2">
    <location>
        <begin position="157"/>
        <end position="176"/>
    </location>
</feature>
<sequence length="206" mass="21397">MPRTLLSRFRRADGTATPEIVRDDKHGNLPDPVPVRGKARNRTVPVVERDAPAGRDIPAGRSTSDRDLPVDLDLPADRMSGDRDAAGRPVPGPTVVEARGRTSVTSVAALVVGLTALYAALTGVLARPALLVGLLGLVLAVAAVVRPTRRRVAGNGLAVLGALCSVAALAIGIAVATGSLPGLDGGTDQVVRVRDWFAGWWPWMGA</sequence>
<evidence type="ECO:0000256" key="2">
    <source>
        <dbReference type="SAM" id="Phobius"/>
    </source>
</evidence>
<name>A0A8J7GCG4_9ACTN</name>